<feature type="transmembrane region" description="Helical" evidence="6">
    <location>
        <begin position="103"/>
        <end position="122"/>
    </location>
</feature>
<feature type="domain" description="Major facilitator superfamily (MFS) profile" evidence="7">
    <location>
        <begin position="64"/>
        <end position="480"/>
    </location>
</feature>
<accession>A0ABP0BJ66</accession>
<protein>
    <recommendedName>
        <fullName evidence="7">Major facilitator superfamily (MFS) profile domain-containing protein</fullName>
    </recommendedName>
</protein>
<feature type="transmembrane region" description="Helical" evidence="6">
    <location>
        <begin position="160"/>
        <end position="180"/>
    </location>
</feature>
<feature type="transmembrane region" description="Helical" evidence="6">
    <location>
        <begin position="292"/>
        <end position="317"/>
    </location>
</feature>
<feature type="transmembrane region" description="Helical" evidence="6">
    <location>
        <begin position="67"/>
        <end position="91"/>
    </location>
</feature>
<feature type="transmembrane region" description="Helical" evidence="6">
    <location>
        <begin position="329"/>
        <end position="350"/>
    </location>
</feature>
<keyword evidence="5 6" id="KW-0472">Membrane</keyword>
<evidence type="ECO:0000313" key="9">
    <source>
        <dbReference type="Proteomes" id="UP001642405"/>
    </source>
</evidence>
<evidence type="ECO:0000313" key="8">
    <source>
        <dbReference type="EMBL" id="CAK7219663.1"/>
    </source>
</evidence>
<dbReference type="InterPro" id="IPR020846">
    <property type="entry name" value="MFS_dom"/>
</dbReference>
<evidence type="ECO:0000256" key="3">
    <source>
        <dbReference type="ARBA" id="ARBA00022692"/>
    </source>
</evidence>
<dbReference type="PANTHER" id="PTHR43791:SF36">
    <property type="entry name" value="TRANSPORTER, PUTATIVE (AFU_ORTHOLOGUE AFUA_6G08340)-RELATED"/>
    <property type="match status" value="1"/>
</dbReference>
<comment type="caution">
    <text evidence="8">The sequence shown here is derived from an EMBL/GenBank/DDBJ whole genome shotgun (WGS) entry which is preliminary data.</text>
</comment>
<sequence length="517" mass="57520">MNSPKIEAVGAPEVTADVVPVEDVFAEKQDLVNDDEALKFLDGHVIPVTPEEEAAVLRKIDWRIIPLLMTINCIQLIDKVTISTAATYGLITEANLVGQDYSLLVTLFYIGYVVAEYPSMYLMQRFPTDKYITVNFVLWGIVLSCTGAATNFAGLAVCRILLGVFEAPLNAGMIMVTSAWWTKEEQPRRLGLWYSSTGLVNLVVVLVFYGVAHIEVPGMFPYQWVFIISGLVTVLFGVSLWWLLPGSPMTCRFLDDRQKTVAIQRIVNNQTGIKNAHQKRYQVVEALTDPKVWILVFCVFFHNMTNALQTSFTGLIIKGFGYSTYKTLLMTMPQSAIAGICCLVVTWFLGSKYGQNMRILLCVVCYLPGVVGTAVLYTVPVNSGTLSVHLFGIYFINTITTCAGIIYSLMASNVGGYTKKSIANTMVFIGYSVANIVSPQTFLAREAPRYTTGVAVTLASFCAVIVLLVVLYFMYVAENRRRDQDAAGTPPMTEDERMRTAFHDFTDKENRIMRYAL</sequence>
<dbReference type="Proteomes" id="UP001642405">
    <property type="component" value="Unassembled WGS sequence"/>
</dbReference>
<feature type="transmembrane region" description="Helical" evidence="6">
    <location>
        <begin position="192"/>
        <end position="212"/>
    </location>
</feature>
<evidence type="ECO:0000256" key="1">
    <source>
        <dbReference type="ARBA" id="ARBA00004141"/>
    </source>
</evidence>
<proteinExistence type="predicted"/>
<feature type="transmembrane region" description="Helical" evidence="6">
    <location>
        <begin position="391"/>
        <end position="410"/>
    </location>
</feature>
<reference evidence="8 9" key="1">
    <citation type="submission" date="2024-01" db="EMBL/GenBank/DDBJ databases">
        <authorList>
            <person name="Allen C."/>
            <person name="Tagirdzhanova G."/>
        </authorList>
    </citation>
    <scope>NUCLEOTIDE SEQUENCE [LARGE SCALE GENOMIC DNA]</scope>
</reference>
<keyword evidence="9" id="KW-1185">Reference proteome</keyword>
<dbReference type="PROSITE" id="PS50850">
    <property type="entry name" value="MFS"/>
    <property type="match status" value="1"/>
</dbReference>
<evidence type="ECO:0000256" key="6">
    <source>
        <dbReference type="SAM" id="Phobius"/>
    </source>
</evidence>
<evidence type="ECO:0000256" key="4">
    <source>
        <dbReference type="ARBA" id="ARBA00022989"/>
    </source>
</evidence>
<dbReference type="SUPFAM" id="SSF103473">
    <property type="entry name" value="MFS general substrate transporter"/>
    <property type="match status" value="1"/>
</dbReference>
<dbReference type="PANTHER" id="PTHR43791">
    <property type="entry name" value="PERMEASE-RELATED"/>
    <property type="match status" value="1"/>
</dbReference>
<dbReference type="InterPro" id="IPR036259">
    <property type="entry name" value="MFS_trans_sf"/>
</dbReference>
<dbReference type="InterPro" id="IPR011701">
    <property type="entry name" value="MFS"/>
</dbReference>
<evidence type="ECO:0000256" key="2">
    <source>
        <dbReference type="ARBA" id="ARBA00022448"/>
    </source>
</evidence>
<evidence type="ECO:0000259" key="7">
    <source>
        <dbReference type="PROSITE" id="PS50850"/>
    </source>
</evidence>
<keyword evidence="2" id="KW-0813">Transport</keyword>
<feature type="transmembrane region" description="Helical" evidence="6">
    <location>
        <begin position="359"/>
        <end position="379"/>
    </location>
</feature>
<gene>
    <name evidence="8" type="ORF">SCUCBS95973_003894</name>
</gene>
<feature type="transmembrane region" description="Helical" evidence="6">
    <location>
        <begin position="422"/>
        <end position="442"/>
    </location>
</feature>
<keyword evidence="3 6" id="KW-0812">Transmembrane</keyword>
<organism evidence="8 9">
    <name type="scientific">Sporothrix curviconia</name>
    <dbReference type="NCBI Taxonomy" id="1260050"/>
    <lineage>
        <taxon>Eukaryota</taxon>
        <taxon>Fungi</taxon>
        <taxon>Dikarya</taxon>
        <taxon>Ascomycota</taxon>
        <taxon>Pezizomycotina</taxon>
        <taxon>Sordariomycetes</taxon>
        <taxon>Sordariomycetidae</taxon>
        <taxon>Ophiostomatales</taxon>
        <taxon>Ophiostomataceae</taxon>
        <taxon>Sporothrix</taxon>
    </lineage>
</organism>
<dbReference type="Pfam" id="PF07690">
    <property type="entry name" value="MFS_1"/>
    <property type="match status" value="1"/>
</dbReference>
<name>A0ABP0BJ66_9PEZI</name>
<dbReference type="EMBL" id="CAWUHB010000018">
    <property type="protein sequence ID" value="CAK7219663.1"/>
    <property type="molecule type" value="Genomic_DNA"/>
</dbReference>
<comment type="subcellular location">
    <subcellularLocation>
        <location evidence="1">Membrane</location>
        <topology evidence="1">Multi-pass membrane protein</topology>
    </subcellularLocation>
</comment>
<dbReference type="Gene3D" id="1.20.1250.20">
    <property type="entry name" value="MFS general substrate transporter like domains"/>
    <property type="match status" value="2"/>
</dbReference>
<evidence type="ECO:0000256" key="5">
    <source>
        <dbReference type="ARBA" id="ARBA00023136"/>
    </source>
</evidence>
<keyword evidence="4 6" id="KW-1133">Transmembrane helix</keyword>
<feature type="transmembrane region" description="Helical" evidence="6">
    <location>
        <begin position="134"/>
        <end position="154"/>
    </location>
</feature>
<feature type="transmembrane region" description="Helical" evidence="6">
    <location>
        <begin position="454"/>
        <end position="475"/>
    </location>
</feature>
<feature type="transmembrane region" description="Helical" evidence="6">
    <location>
        <begin position="224"/>
        <end position="244"/>
    </location>
</feature>